<dbReference type="AlphaFoldDB" id="W4P946"/>
<evidence type="ECO:0000313" key="4">
    <source>
        <dbReference type="Proteomes" id="UP000018861"/>
    </source>
</evidence>
<gene>
    <name evidence="3" type="ORF">JCM6292_2253</name>
</gene>
<comment type="caution">
    <text evidence="3">The sequence shown here is derived from an EMBL/GenBank/DDBJ whole genome shotgun (WGS) entry which is preliminary data.</text>
</comment>
<dbReference type="PANTHER" id="PTHR46499:SF1">
    <property type="entry name" value="QUEUINE TRNA-RIBOSYLTRANSFERASE"/>
    <property type="match status" value="1"/>
</dbReference>
<dbReference type="InterPro" id="IPR050076">
    <property type="entry name" value="ArchSynthase1/Queuine_TRR"/>
</dbReference>
<evidence type="ECO:0000259" key="2">
    <source>
        <dbReference type="Pfam" id="PF01702"/>
    </source>
</evidence>
<dbReference type="NCBIfam" id="TIGR00449">
    <property type="entry name" value="tgt_general"/>
    <property type="match status" value="1"/>
</dbReference>
<dbReference type="InterPro" id="IPR002616">
    <property type="entry name" value="tRNA_ribo_trans-like"/>
</dbReference>
<sequence>MYEMIELVNGILPKDKPRYLMGVGTPVNILEGIERGVDMFDCVMPTRNGRNGMLFTKDGIINMRNKKWETDFSPIEADGASVVDTLYSKAYLRHLFHAQELLAMQIASIHNLAFYLWLAGEARKHIIAGDFSTWKPMMVNKVSTRL</sequence>
<keyword evidence="1" id="KW-0819">tRNA processing</keyword>
<protein>
    <submittedName>
        <fullName evidence="3">tRNA-guanine transglycosylase</fullName>
    </submittedName>
</protein>
<accession>W4P946</accession>
<reference evidence="3 4" key="1">
    <citation type="journal article" date="2014" name="Genome Announc.">
        <title>Draft Genome Sequences of Three Strains of Bacteroides pyogenes Isolated from a Cat and Swine.</title>
        <authorList>
            <person name="Sakamoto M."/>
            <person name="Oshima K."/>
            <person name="Suda W."/>
            <person name="Kitamura K."/>
            <person name="Iida T."/>
            <person name="Hattori M."/>
            <person name="Ohkuma M."/>
        </authorList>
    </citation>
    <scope>NUCLEOTIDE SEQUENCE [LARGE SCALE GENOMIC DNA]</scope>
    <source>
        <strain evidence="3 4">JCM 6292</strain>
    </source>
</reference>
<proteinExistence type="predicted"/>
<evidence type="ECO:0000313" key="3">
    <source>
        <dbReference type="EMBL" id="GAE15903.1"/>
    </source>
</evidence>
<name>W4P946_9BACE</name>
<dbReference type="Proteomes" id="UP000018861">
    <property type="component" value="Unassembled WGS sequence"/>
</dbReference>
<dbReference type="InterPro" id="IPR036511">
    <property type="entry name" value="TGT-like_sf"/>
</dbReference>
<feature type="domain" description="tRNA-guanine(15) transglycosylase-like" evidence="2">
    <location>
        <begin position="1"/>
        <end position="141"/>
    </location>
</feature>
<organism evidence="3 4">
    <name type="scientific">Bacteroides pyogenes JCM 6292</name>
    <dbReference type="NCBI Taxonomy" id="1235809"/>
    <lineage>
        <taxon>Bacteria</taxon>
        <taxon>Pseudomonadati</taxon>
        <taxon>Bacteroidota</taxon>
        <taxon>Bacteroidia</taxon>
        <taxon>Bacteroidales</taxon>
        <taxon>Bacteroidaceae</taxon>
        <taxon>Bacteroides</taxon>
    </lineage>
</organism>
<dbReference type="GO" id="GO:0008616">
    <property type="term" value="P:tRNA queuosine(34) biosynthetic process"/>
    <property type="evidence" value="ECO:0007669"/>
    <property type="project" value="TreeGrafter"/>
</dbReference>
<dbReference type="Gene3D" id="3.20.20.105">
    <property type="entry name" value="Queuine tRNA-ribosyltransferase-like"/>
    <property type="match status" value="1"/>
</dbReference>
<dbReference type="GO" id="GO:0005829">
    <property type="term" value="C:cytosol"/>
    <property type="evidence" value="ECO:0007669"/>
    <property type="project" value="TreeGrafter"/>
</dbReference>
<dbReference type="PANTHER" id="PTHR46499">
    <property type="entry name" value="QUEUINE TRNA-RIBOSYLTRANSFERASE"/>
    <property type="match status" value="1"/>
</dbReference>
<dbReference type="EMBL" id="BAIQ01000023">
    <property type="protein sequence ID" value="GAE15903.1"/>
    <property type="molecule type" value="Genomic_DNA"/>
</dbReference>
<dbReference type="SUPFAM" id="SSF51713">
    <property type="entry name" value="tRNA-guanine transglycosylase"/>
    <property type="match status" value="1"/>
</dbReference>
<evidence type="ECO:0000256" key="1">
    <source>
        <dbReference type="ARBA" id="ARBA00022694"/>
    </source>
</evidence>
<dbReference type="Pfam" id="PF01702">
    <property type="entry name" value="TGT"/>
    <property type="match status" value="1"/>
</dbReference>